<proteinExistence type="predicted"/>
<dbReference type="GO" id="GO:0043248">
    <property type="term" value="P:proteasome assembly"/>
    <property type="evidence" value="ECO:0007669"/>
    <property type="project" value="InterPro"/>
</dbReference>
<dbReference type="GeneID" id="39587226"/>
<dbReference type="InterPro" id="IPR053720">
    <property type="entry name" value="Psm_Assembly_Chaperone"/>
</dbReference>
<dbReference type="STRING" id="105984.A0A427XHB6"/>
<dbReference type="AlphaFoldDB" id="A0A427XHB6"/>
<evidence type="ECO:0000313" key="1">
    <source>
        <dbReference type="EMBL" id="RSH78222.1"/>
    </source>
</evidence>
<name>A0A427XHB6_9TREE</name>
<keyword evidence="2" id="KW-1185">Reference proteome</keyword>
<comment type="caution">
    <text evidence="1">The sequence shown here is derived from an EMBL/GenBank/DDBJ whole genome shotgun (WGS) entry which is preliminary data.</text>
</comment>
<accession>A0A427XHB6</accession>
<dbReference type="Gene3D" id="3.30.230.90">
    <property type="match status" value="1"/>
</dbReference>
<organism evidence="1 2">
    <name type="scientific">Apiotrichum porosum</name>
    <dbReference type="NCBI Taxonomy" id="105984"/>
    <lineage>
        <taxon>Eukaryota</taxon>
        <taxon>Fungi</taxon>
        <taxon>Dikarya</taxon>
        <taxon>Basidiomycota</taxon>
        <taxon>Agaricomycotina</taxon>
        <taxon>Tremellomycetes</taxon>
        <taxon>Trichosporonales</taxon>
        <taxon>Trichosporonaceae</taxon>
        <taxon>Apiotrichum</taxon>
    </lineage>
</organism>
<reference evidence="1 2" key="1">
    <citation type="submission" date="2018-11" db="EMBL/GenBank/DDBJ databases">
        <title>Genome sequence of Apiotrichum porosum DSM 27194.</title>
        <authorList>
            <person name="Aliyu H."/>
            <person name="Gorte O."/>
            <person name="Ochsenreither K."/>
        </authorList>
    </citation>
    <scope>NUCLEOTIDE SEQUENCE [LARGE SCALE GENOMIC DNA]</scope>
    <source>
        <strain evidence="1 2">DSM 27194</strain>
    </source>
</reference>
<dbReference type="RefSeq" id="XP_028473369.1">
    <property type="nucleotide sequence ID" value="XM_028618413.1"/>
</dbReference>
<sequence length="177" mass="18518">MSSLLEEAFEAPLPPPGPSSVAPAPPVPSFRVRREVAGVETELLIQTFVDRVFVSVSQNGKVGCLTQATLPAVHPLLAPPTAASQPTALSALPPPPASIALTALLGSAPDPTLHDVYVSQIATLVWWSLQLASAPRRPVIVGLALKRSPGDDEVDAEAERERFGGVMDLVAAWPGPQ</sequence>
<evidence type="ECO:0000313" key="2">
    <source>
        <dbReference type="Proteomes" id="UP000279236"/>
    </source>
</evidence>
<protein>
    <recommendedName>
        <fullName evidence="3">Proteasome assembly chaperone 3</fullName>
    </recommendedName>
</protein>
<dbReference type="OrthoDB" id="5593278at2759"/>
<dbReference type="EMBL" id="RSCE01000013">
    <property type="protein sequence ID" value="RSH78222.1"/>
    <property type="molecule type" value="Genomic_DNA"/>
</dbReference>
<gene>
    <name evidence="1" type="ORF">EHS24_002683</name>
</gene>
<dbReference type="Proteomes" id="UP000279236">
    <property type="component" value="Unassembled WGS sequence"/>
</dbReference>
<dbReference type="InterPro" id="IPR018788">
    <property type="entry name" value="Proteasome_assmbl_chp_3"/>
</dbReference>
<dbReference type="PANTHER" id="PTHR31051">
    <property type="entry name" value="PROTEASOME ASSEMBLY CHAPERONE 3"/>
    <property type="match status" value="1"/>
</dbReference>
<evidence type="ECO:0008006" key="3">
    <source>
        <dbReference type="Google" id="ProtNLM"/>
    </source>
</evidence>
<dbReference type="PANTHER" id="PTHR31051:SF1">
    <property type="entry name" value="PROTEASOME ASSEMBLY CHAPERONE 3"/>
    <property type="match status" value="1"/>
</dbReference>